<comment type="caution">
    <text evidence="9">The sequence shown here is derived from an EMBL/GenBank/DDBJ whole genome shotgun (WGS) entry which is preliminary data.</text>
</comment>
<keyword evidence="2" id="KW-0813">Transport</keyword>
<dbReference type="AlphaFoldDB" id="A0A501WV58"/>
<keyword evidence="10" id="KW-1185">Reference proteome</keyword>
<proteinExistence type="predicted"/>
<keyword evidence="5 8" id="KW-1133">Transmembrane helix</keyword>
<feature type="transmembrane region" description="Helical" evidence="8">
    <location>
        <begin position="326"/>
        <end position="344"/>
    </location>
</feature>
<dbReference type="EMBL" id="VFRP01000002">
    <property type="protein sequence ID" value="TPE53169.1"/>
    <property type="molecule type" value="Genomic_DNA"/>
</dbReference>
<sequence>MGARDKHFPSRAAPRRRKRPAIWRPRPREGRDGTIRGFAGPGPLQAPGRPLGSAPDRPARRGTARTFRKGTPPHETARDPPPRQAPERPGRGGGAVILSVLGVIAPVFLIIAAGYVAVRSGYFGDALRGLGAFVFKIAMPALVLSAITSAPLGDTLNHAYLLGYGGTTLGLFALGYLAARRIFGRAVTPAAVRALGVCGSNTGFMGYPIATMVIGPSAAGVFAQNMIIENMFVLPIAMAIADIGLGQSRSRRGMILTMGASLARNPLMVAIMLGGAFAATGLTLPPPVAKPISMLAAVAAPLALFVVGGTLAGLETQNLPTGVGRIVAGKLVLHPLLVALVLGASGVDPATFATGVIFAGAPIMSMYPIIGGRFGEAKLTATALFAATVCSAATLSVILALLGHWGLVEI</sequence>
<accession>A0A501WV58</accession>
<dbReference type="InterPro" id="IPR004776">
    <property type="entry name" value="Mem_transp_PIN-like"/>
</dbReference>
<keyword evidence="4 8" id="KW-0812">Transmembrane</keyword>
<protein>
    <submittedName>
        <fullName evidence="9">AEC family transporter</fullName>
    </submittedName>
</protein>
<dbReference type="GO" id="GO:0055085">
    <property type="term" value="P:transmembrane transport"/>
    <property type="evidence" value="ECO:0007669"/>
    <property type="project" value="InterPro"/>
</dbReference>
<keyword evidence="3" id="KW-1003">Cell membrane</keyword>
<dbReference type="Pfam" id="PF03547">
    <property type="entry name" value="Mem_trans"/>
    <property type="match status" value="1"/>
</dbReference>
<feature type="transmembrane region" description="Helical" evidence="8">
    <location>
        <begin position="266"/>
        <end position="286"/>
    </location>
</feature>
<feature type="transmembrane region" description="Helical" evidence="8">
    <location>
        <begin position="96"/>
        <end position="118"/>
    </location>
</feature>
<dbReference type="PANTHER" id="PTHR36838:SF1">
    <property type="entry name" value="SLR1864 PROTEIN"/>
    <property type="match status" value="1"/>
</dbReference>
<evidence type="ECO:0000256" key="7">
    <source>
        <dbReference type="SAM" id="MobiDB-lite"/>
    </source>
</evidence>
<feature type="transmembrane region" description="Helical" evidence="8">
    <location>
        <begin position="292"/>
        <end position="314"/>
    </location>
</feature>
<keyword evidence="6 8" id="KW-0472">Membrane</keyword>
<feature type="transmembrane region" description="Helical" evidence="8">
    <location>
        <begin position="350"/>
        <end position="370"/>
    </location>
</feature>
<evidence type="ECO:0000256" key="3">
    <source>
        <dbReference type="ARBA" id="ARBA00022475"/>
    </source>
</evidence>
<name>A0A501WV58_9RHOB</name>
<evidence type="ECO:0000256" key="8">
    <source>
        <dbReference type="SAM" id="Phobius"/>
    </source>
</evidence>
<evidence type="ECO:0000256" key="1">
    <source>
        <dbReference type="ARBA" id="ARBA00004141"/>
    </source>
</evidence>
<dbReference type="Proteomes" id="UP000319255">
    <property type="component" value="Unassembled WGS sequence"/>
</dbReference>
<feature type="transmembrane region" description="Helical" evidence="8">
    <location>
        <begin position="382"/>
        <end position="407"/>
    </location>
</feature>
<feature type="transmembrane region" description="Helical" evidence="8">
    <location>
        <begin position="158"/>
        <end position="179"/>
    </location>
</feature>
<evidence type="ECO:0000256" key="4">
    <source>
        <dbReference type="ARBA" id="ARBA00022692"/>
    </source>
</evidence>
<feature type="transmembrane region" description="Helical" evidence="8">
    <location>
        <begin position="191"/>
        <end position="214"/>
    </location>
</feature>
<dbReference type="OrthoDB" id="9810457at2"/>
<evidence type="ECO:0000313" key="10">
    <source>
        <dbReference type="Proteomes" id="UP000319255"/>
    </source>
</evidence>
<dbReference type="PANTHER" id="PTHR36838">
    <property type="entry name" value="AUXIN EFFLUX CARRIER FAMILY PROTEIN"/>
    <property type="match status" value="1"/>
</dbReference>
<organism evidence="9 10">
    <name type="scientific">Amaricoccus solimangrovi</name>
    <dbReference type="NCBI Taxonomy" id="2589815"/>
    <lineage>
        <taxon>Bacteria</taxon>
        <taxon>Pseudomonadati</taxon>
        <taxon>Pseudomonadota</taxon>
        <taxon>Alphaproteobacteria</taxon>
        <taxon>Rhodobacterales</taxon>
        <taxon>Paracoccaceae</taxon>
        <taxon>Amaricoccus</taxon>
    </lineage>
</organism>
<evidence type="ECO:0000256" key="2">
    <source>
        <dbReference type="ARBA" id="ARBA00022448"/>
    </source>
</evidence>
<gene>
    <name evidence="9" type="ORF">FJM51_03865</name>
</gene>
<dbReference type="GO" id="GO:0016020">
    <property type="term" value="C:membrane"/>
    <property type="evidence" value="ECO:0007669"/>
    <property type="project" value="UniProtKB-SubCell"/>
</dbReference>
<feature type="transmembrane region" description="Helical" evidence="8">
    <location>
        <begin position="130"/>
        <end position="152"/>
    </location>
</feature>
<feature type="transmembrane region" description="Helical" evidence="8">
    <location>
        <begin position="226"/>
        <end position="245"/>
    </location>
</feature>
<evidence type="ECO:0000256" key="5">
    <source>
        <dbReference type="ARBA" id="ARBA00022989"/>
    </source>
</evidence>
<reference evidence="9 10" key="1">
    <citation type="submission" date="2019-06" db="EMBL/GenBank/DDBJ databases">
        <title>A novel bacterium of genus Amaricoccus, isolated from marine sediment.</title>
        <authorList>
            <person name="Huang H."/>
            <person name="Mo K."/>
            <person name="Hu Y."/>
        </authorList>
    </citation>
    <scope>NUCLEOTIDE SEQUENCE [LARGE SCALE GENOMIC DNA]</scope>
    <source>
        <strain evidence="9 10">HB172011</strain>
    </source>
</reference>
<comment type="subcellular location">
    <subcellularLocation>
        <location evidence="1">Membrane</location>
        <topology evidence="1">Multi-pass membrane protein</topology>
    </subcellularLocation>
</comment>
<evidence type="ECO:0000256" key="6">
    <source>
        <dbReference type="ARBA" id="ARBA00023136"/>
    </source>
</evidence>
<feature type="compositionally biased region" description="Basic and acidic residues" evidence="7">
    <location>
        <begin position="75"/>
        <end position="90"/>
    </location>
</feature>
<feature type="region of interest" description="Disordered" evidence="7">
    <location>
        <begin position="1"/>
        <end position="91"/>
    </location>
</feature>
<evidence type="ECO:0000313" key="9">
    <source>
        <dbReference type="EMBL" id="TPE53169.1"/>
    </source>
</evidence>